<dbReference type="GO" id="GO:0003700">
    <property type="term" value="F:DNA-binding transcription factor activity"/>
    <property type="evidence" value="ECO:0007669"/>
    <property type="project" value="InterPro"/>
</dbReference>
<evidence type="ECO:0000313" key="6">
    <source>
        <dbReference type="Proteomes" id="UP000190042"/>
    </source>
</evidence>
<dbReference type="Gene3D" id="1.10.10.10">
    <property type="entry name" value="Winged helix-like DNA-binding domain superfamily/Winged helix DNA-binding domain"/>
    <property type="match status" value="1"/>
</dbReference>
<dbReference type="CDD" id="cd00090">
    <property type="entry name" value="HTH_ARSR"/>
    <property type="match status" value="1"/>
</dbReference>
<proteinExistence type="predicted"/>
<keyword evidence="6" id="KW-1185">Reference proteome</keyword>
<organism evidence="5 6">
    <name type="scientific">Sporosarcina newyorkensis</name>
    <dbReference type="NCBI Taxonomy" id="759851"/>
    <lineage>
        <taxon>Bacteria</taxon>
        <taxon>Bacillati</taxon>
        <taxon>Bacillota</taxon>
        <taxon>Bacilli</taxon>
        <taxon>Bacillales</taxon>
        <taxon>Caryophanaceae</taxon>
        <taxon>Sporosarcina</taxon>
    </lineage>
</organism>
<gene>
    <name evidence="5" type="ORF">SAMN04244570_2648</name>
</gene>
<dbReference type="Pfam" id="PF01022">
    <property type="entry name" value="HTH_5"/>
    <property type="match status" value="1"/>
</dbReference>
<dbReference type="AlphaFoldDB" id="A0A1T4YIC8"/>
<dbReference type="NCBIfam" id="NF033788">
    <property type="entry name" value="HTH_metalloreg"/>
    <property type="match status" value="1"/>
</dbReference>
<reference evidence="6" key="1">
    <citation type="submission" date="2017-02" db="EMBL/GenBank/DDBJ databases">
        <authorList>
            <person name="Varghese N."/>
            <person name="Submissions S."/>
        </authorList>
    </citation>
    <scope>NUCLEOTIDE SEQUENCE [LARGE SCALE GENOMIC DNA]</scope>
    <source>
        <strain evidence="6">DSM 23966</strain>
    </source>
</reference>
<evidence type="ECO:0000256" key="3">
    <source>
        <dbReference type="ARBA" id="ARBA00023163"/>
    </source>
</evidence>
<keyword evidence="3" id="KW-0804">Transcription</keyword>
<dbReference type="SMART" id="SM00418">
    <property type="entry name" value="HTH_ARSR"/>
    <property type="match status" value="1"/>
</dbReference>
<evidence type="ECO:0000256" key="2">
    <source>
        <dbReference type="ARBA" id="ARBA00023125"/>
    </source>
</evidence>
<dbReference type="InterPro" id="IPR051081">
    <property type="entry name" value="HTH_MetalResp_TranReg"/>
</dbReference>
<dbReference type="PANTHER" id="PTHR33154:SF18">
    <property type="entry name" value="ARSENICAL RESISTANCE OPERON REPRESSOR"/>
    <property type="match status" value="1"/>
</dbReference>
<evidence type="ECO:0000313" key="5">
    <source>
        <dbReference type="EMBL" id="SKB01288.1"/>
    </source>
</evidence>
<evidence type="ECO:0000259" key="4">
    <source>
        <dbReference type="PROSITE" id="PS50987"/>
    </source>
</evidence>
<dbReference type="PANTHER" id="PTHR33154">
    <property type="entry name" value="TRANSCRIPTIONAL REGULATOR, ARSR FAMILY"/>
    <property type="match status" value="1"/>
</dbReference>
<dbReference type="PROSITE" id="PS50987">
    <property type="entry name" value="HTH_ARSR_2"/>
    <property type="match status" value="1"/>
</dbReference>
<dbReference type="SUPFAM" id="SSF46785">
    <property type="entry name" value="Winged helix' DNA-binding domain"/>
    <property type="match status" value="1"/>
</dbReference>
<dbReference type="PRINTS" id="PR00778">
    <property type="entry name" value="HTHARSR"/>
</dbReference>
<keyword evidence="1" id="KW-0805">Transcription regulation</keyword>
<dbReference type="Proteomes" id="UP000190042">
    <property type="component" value="Unassembled WGS sequence"/>
</dbReference>
<dbReference type="GO" id="GO:0003677">
    <property type="term" value="F:DNA binding"/>
    <property type="evidence" value="ECO:0007669"/>
    <property type="project" value="UniProtKB-KW"/>
</dbReference>
<keyword evidence="2" id="KW-0238">DNA-binding</keyword>
<accession>A0A1T4YIC8</accession>
<evidence type="ECO:0000256" key="1">
    <source>
        <dbReference type="ARBA" id="ARBA00023015"/>
    </source>
</evidence>
<feature type="domain" description="HTH arsR-type" evidence="4">
    <location>
        <begin position="1"/>
        <end position="92"/>
    </location>
</feature>
<dbReference type="InterPro" id="IPR011991">
    <property type="entry name" value="ArsR-like_HTH"/>
</dbReference>
<dbReference type="InterPro" id="IPR001845">
    <property type="entry name" value="HTH_ArsR_DNA-bd_dom"/>
</dbReference>
<sequence length="104" mass="12256">MDIETLERYMKTLGDKSRLRLLKALEEGPLCICDLTVLLDVSQPAVSQHMHRLKKEGIVLDERRGRWIYWSINAHHPQYSLLLDLLKLLPRQTTTCREENNRCK</sequence>
<dbReference type="InterPro" id="IPR036390">
    <property type="entry name" value="WH_DNA-bd_sf"/>
</dbReference>
<dbReference type="RefSeq" id="WP_078817910.1">
    <property type="nucleotide sequence ID" value="NZ_FUYJ01000005.1"/>
</dbReference>
<dbReference type="InterPro" id="IPR036388">
    <property type="entry name" value="WH-like_DNA-bd_sf"/>
</dbReference>
<dbReference type="EMBL" id="FUYJ01000005">
    <property type="protein sequence ID" value="SKB01288.1"/>
    <property type="molecule type" value="Genomic_DNA"/>
</dbReference>
<protein>
    <submittedName>
        <fullName evidence="5">ArsR family transcriptional regulator</fullName>
    </submittedName>
</protein>
<name>A0A1T4YIC8_9BACL</name>